<dbReference type="RefSeq" id="WP_043872462.1">
    <property type="nucleotide sequence ID" value="NZ_CCVW01000001.1"/>
</dbReference>
<proteinExistence type="inferred from homology"/>
<dbReference type="PRINTS" id="PR00922">
    <property type="entry name" value="DADACBPTASE3"/>
</dbReference>
<dbReference type="InterPro" id="IPR000667">
    <property type="entry name" value="Peptidase_S13"/>
</dbReference>
<reference evidence="4 5" key="1">
    <citation type="submission" date="2014-06" db="EMBL/GenBank/DDBJ databases">
        <authorList>
            <person name="Urmite Genomes Urmite Genomes"/>
        </authorList>
    </citation>
    <scope>NUCLEOTIDE SEQUENCE [LARGE SCALE GENOMIC DNA]</scope>
</reference>
<keyword evidence="5" id="KW-1185">Reference proteome</keyword>
<dbReference type="PANTHER" id="PTHR30023">
    <property type="entry name" value="D-ALANYL-D-ALANINE CARBOXYPEPTIDASE"/>
    <property type="match status" value="1"/>
</dbReference>
<dbReference type="InterPro" id="IPR012338">
    <property type="entry name" value="Beta-lactam/transpept-like"/>
</dbReference>
<evidence type="ECO:0000256" key="1">
    <source>
        <dbReference type="ARBA" id="ARBA00006096"/>
    </source>
</evidence>
<dbReference type="GO" id="GO:0006508">
    <property type="term" value="P:proteolysis"/>
    <property type="evidence" value="ECO:0007669"/>
    <property type="project" value="InterPro"/>
</dbReference>
<feature type="signal peptide" evidence="3">
    <location>
        <begin position="1"/>
        <end position="19"/>
    </location>
</feature>
<evidence type="ECO:0000313" key="4">
    <source>
        <dbReference type="EMBL" id="CDZ75820.1"/>
    </source>
</evidence>
<dbReference type="Proteomes" id="UP000044071">
    <property type="component" value="Unassembled WGS sequence"/>
</dbReference>
<dbReference type="Gene3D" id="3.50.80.20">
    <property type="entry name" value="D-Ala-D-Ala carboxypeptidase C, peptidase S13"/>
    <property type="match status" value="1"/>
</dbReference>
<gene>
    <name evidence="4" type="primary">dacB_1</name>
    <name evidence="4" type="ORF">BN59_00079</name>
</gene>
<organism evidence="4 5">
    <name type="scientific">Legionella massiliensis</name>
    <dbReference type="NCBI Taxonomy" id="1034943"/>
    <lineage>
        <taxon>Bacteria</taxon>
        <taxon>Pseudomonadati</taxon>
        <taxon>Pseudomonadota</taxon>
        <taxon>Gammaproteobacteria</taxon>
        <taxon>Legionellales</taxon>
        <taxon>Legionellaceae</taxon>
        <taxon>Legionella</taxon>
    </lineage>
</organism>
<keyword evidence="4" id="KW-0121">Carboxypeptidase</keyword>
<dbReference type="AlphaFoldDB" id="A0A078KN87"/>
<dbReference type="SUPFAM" id="SSF56601">
    <property type="entry name" value="beta-lactamase/transpeptidase-like"/>
    <property type="match status" value="1"/>
</dbReference>
<dbReference type="eggNOG" id="COG2027">
    <property type="taxonomic scope" value="Bacteria"/>
</dbReference>
<dbReference type="Gene3D" id="3.40.710.10">
    <property type="entry name" value="DD-peptidase/beta-lactamase superfamily"/>
    <property type="match status" value="1"/>
</dbReference>
<evidence type="ECO:0000256" key="3">
    <source>
        <dbReference type="SAM" id="SignalP"/>
    </source>
</evidence>
<feature type="chain" id="PRO_5009743939" evidence="3">
    <location>
        <begin position="20"/>
        <end position="602"/>
    </location>
</feature>
<dbReference type="STRING" id="1034943.BN59_00079"/>
<accession>A0A078KN87</accession>
<keyword evidence="3" id="KW-0732">Signal</keyword>
<dbReference type="PANTHER" id="PTHR30023:SF0">
    <property type="entry name" value="PENICILLIN-SENSITIVE CARBOXYPEPTIDASE A"/>
    <property type="match status" value="1"/>
</dbReference>
<name>A0A078KN87_9GAMM</name>
<protein>
    <submittedName>
        <fullName evidence="4">D-alanyl-D-alanine carboxypeptidase DacB</fullName>
    </submittedName>
</protein>
<keyword evidence="2" id="KW-0378">Hydrolase</keyword>
<dbReference type="OrthoDB" id="9802627at2"/>
<dbReference type="MEROPS" id="S13.001"/>
<sequence length="602" mass="65623">MKRMLSGMFCALLSASSYASIQSGADRMINQIDPTMNIGIEVVDLTTGATLYHRNQARTFIPASNMKLFSDAAALMVLGPDYRFKNQLSTNATQLQQGILKGSLYLHLTGDPSFNHDRLAALIAGLKSWGIKHIQGNVYIDSSHAVANPYPPGWMVSDLVYSYGAPTAPLMIDTNRLTVTVNPAGKPDEPAVVETDDASSSIVLSNQVKTKATSAHCGVDFSMDKDNHLTVRGCVGVGQWAVMQKMAIRNPLAYAQGLIKRQLSDANIVFEGNVLLGKAPSGSLLIASESSKPISQIMADTLKPSDNLYADSLFLHAAEKLNGAPVNWDLAQVQVKKFLQQQTGINLSNAVLTDGSGLSRNNLLTPEQTVGLLRFLYDRFPLTYEYIAALPVSGRDGTLQKRFKKPNQQDMVRAKTGTMTGVVSLSGFLYTANDHTLAFAIFINNRKGTPVSVSGHYRSLVDALCTYFLQQKPGNNILSKVFAPHTRIKFQQNPTQAELQRGRQARWRRLETVVKQALKGQAVTVIYRGNELVLKDNQADSSKVLTALQSVRKKYPFAVALSSQAMPMATGDKPLVLWTETVAATAGTGASKRIWVIRESVA</sequence>
<dbReference type="GO" id="GO:0004185">
    <property type="term" value="F:serine-type carboxypeptidase activity"/>
    <property type="evidence" value="ECO:0007669"/>
    <property type="project" value="InterPro"/>
</dbReference>
<evidence type="ECO:0000256" key="2">
    <source>
        <dbReference type="ARBA" id="ARBA00022801"/>
    </source>
</evidence>
<evidence type="ECO:0000313" key="5">
    <source>
        <dbReference type="Proteomes" id="UP000044071"/>
    </source>
</evidence>
<dbReference type="EMBL" id="CCSB01000001">
    <property type="protein sequence ID" value="CDZ75820.1"/>
    <property type="molecule type" value="Genomic_DNA"/>
</dbReference>
<dbReference type="GO" id="GO:0000270">
    <property type="term" value="P:peptidoglycan metabolic process"/>
    <property type="evidence" value="ECO:0007669"/>
    <property type="project" value="TreeGrafter"/>
</dbReference>
<keyword evidence="4" id="KW-0645">Protease</keyword>
<comment type="similarity">
    <text evidence="1">Belongs to the peptidase S13 family.</text>
</comment>
<dbReference type="Pfam" id="PF02113">
    <property type="entry name" value="Peptidase_S13"/>
    <property type="match status" value="1"/>
</dbReference>
<dbReference type="NCBIfam" id="TIGR00666">
    <property type="entry name" value="PBP4"/>
    <property type="match status" value="1"/>
</dbReference>